<dbReference type="OrthoDB" id="7223136at2"/>
<proteinExistence type="predicted"/>
<organism evidence="1 2">
    <name type="scientific">Neoasaia chiangmaiensis</name>
    <dbReference type="NCBI Taxonomy" id="320497"/>
    <lineage>
        <taxon>Bacteria</taxon>
        <taxon>Pseudomonadati</taxon>
        <taxon>Pseudomonadota</taxon>
        <taxon>Alphaproteobacteria</taxon>
        <taxon>Acetobacterales</taxon>
        <taxon>Acetobacteraceae</taxon>
        <taxon>Neoasaia</taxon>
    </lineage>
</organism>
<dbReference type="Proteomes" id="UP000188604">
    <property type="component" value="Chromosome"/>
</dbReference>
<sequence length="153" mass="17057">MRKETLLVVAFLAIVLGTSGLIWVFALPDLRPMNFQHVASATLTTGPERQQRVLSADEVTALDQWLHAHKHGWGPLTTKTPSTGDAILHIVPQQGEAYTITLWTGVSSADWNDTAVVQSSPTAPFRLHAFEDEDFDVMRRLVQQQPYRRSLAP</sequence>
<gene>
    <name evidence="1" type="ORF">A0U93_03280</name>
</gene>
<evidence type="ECO:0000313" key="2">
    <source>
        <dbReference type="Proteomes" id="UP000188604"/>
    </source>
</evidence>
<accession>A0A1U9KMY0</accession>
<name>A0A1U9KMY0_9PROT</name>
<dbReference type="RefSeq" id="WP_077806092.1">
    <property type="nucleotide sequence ID" value="NZ_BJXS01000008.1"/>
</dbReference>
<dbReference type="STRING" id="320497.A0U93_03280"/>
<protein>
    <submittedName>
        <fullName evidence="1">Uncharacterized protein</fullName>
    </submittedName>
</protein>
<dbReference type="EMBL" id="CP014691">
    <property type="protein sequence ID" value="AQS87118.1"/>
    <property type="molecule type" value="Genomic_DNA"/>
</dbReference>
<dbReference type="KEGG" id="nch:A0U93_03280"/>
<dbReference type="AlphaFoldDB" id="A0A1U9KMY0"/>
<keyword evidence="2" id="KW-1185">Reference proteome</keyword>
<evidence type="ECO:0000313" key="1">
    <source>
        <dbReference type="EMBL" id="AQS87118.1"/>
    </source>
</evidence>
<reference evidence="1 2" key="1">
    <citation type="submission" date="2016-03" db="EMBL/GenBank/DDBJ databases">
        <title>Acetic acid bacteria sequencing.</title>
        <authorList>
            <person name="Brandt J."/>
            <person name="Jakob F."/>
            <person name="Vogel R.F."/>
        </authorList>
    </citation>
    <scope>NUCLEOTIDE SEQUENCE [LARGE SCALE GENOMIC DNA]</scope>
    <source>
        <strain evidence="1 2">NBRC 101099</strain>
    </source>
</reference>